<evidence type="ECO:0000256" key="1">
    <source>
        <dbReference type="PIRSR" id="PIRSR640198-1"/>
    </source>
</evidence>
<dbReference type="InterPro" id="IPR003812">
    <property type="entry name" value="Fido"/>
</dbReference>
<dbReference type="OrthoDB" id="9813719at2"/>
<dbReference type="GO" id="GO:0005524">
    <property type="term" value="F:ATP binding"/>
    <property type="evidence" value="ECO:0007669"/>
    <property type="project" value="UniProtKB-KW"/>
</dbReference>
<feature type="active site" evidence="1">
    <location>
        <position position="207"/>
    </location>
</feature>
<dbReference type="InterPro" id="IPR036597">
    <property type="entry name" value="Fido-like_dom_sf"/>
</dbReference>
<organism evidence="4 5">
    <name type="scientific">Sinorhizobium alkalisoli</name>
    <dbReference type="NCBI Taxonomy" id="1752398"/>
    <lineage>
        <taxon>Bacteria</taxon>
        <taxon>Pseudomonadati</taxon>
        <taxon>Pseudomonadota</taxon>
        <taxon>Alphaproteobacteria</taxon>
        <taxon>Hyphomicrobiales</taxon>
        <taxon>Rhizobiaceae</taxon>
        <taxon>Sinorhizobium/Ensifer group</taxon>
        <taxon>Sinorhizobium</taxon>
    </lineage>
</organism>
<feature type="binding site" evidence="2">
    <location>
        <begin position="211"/>
        <end position="218"/>
    </location>
    <ligand>
        <name>ATP</name>
        <dbReference type="ChEBI" id="CHEBI:30616"/>
    </ligand>
</feature>
<sequence>MLGYIHDRDGWPRFVWSNDALAGPLAAVRHQQGRLLGRMEALGFDFRAEAVLYTLTEDVVKSSEIEGEILDKEQVRSSIARRLGLDIGALAPADRHVEGVVEMMLDATQNYEAPLSDERLFAWHAALFPTGRSGMTKIIVGAWRDESSGPMQVVSGPMGRERVHFEAPAAERLPEETAAFLSWFNGQVSHDPVLKAAIAHLWFVTIHPFEDGNGRIARAIADMALARSEGTSQRFYSMSAQIRQERKDYYTILEMTQKGDLDITGWVLWFLGCLNRAFDGAEKILANVLRKARFWEAHTGQLLSERQRKVVNRLLENFEGKLTSSKWAKLTQTSPDTALRDINDLVARGILIRDASGGRSTSYSLAAVEEIPN</sequence>
<dbReference type="PROSITE" id="PS51459">
    <property type="entry name" value="FIDO"/>
    <property type="match status" value="1"/>
</dbReference>
<feature type="binding site" evidence="2">
    <location>
        <begin position="249"/>
        <end position="250"/>
    </location>
    <ligand>
        <name>ATP</name>
        <dbReference type="ChEBI" id="CHEBI:30616"/>
    </ligand>
</feature>
<name>A0A1E3V3U3_9HYPH</name>
<dbReference type="SUPFAM" id="SSF140931">
    <property type="entry name" value="Fic-like"/>
    <property type="match status" value="1"/>
</dbReference>
<dbReference type="AlphaFoldDB" id="A0A1E3V3U3"/>
<dbReference type="STRING" id="1752398.A8M32_25370"/>
<evidence type="ECO:0000313" key="4">
    <source>
        <dbReference type="EMBL" id="ODR88344.1"/>
    </source>
</evidence>
<evidence type="ECO:0000256" key="2">
    <source>
        <dbReference type="PIRSR" id="PIRSR640198-2"/>
    </source>
</evidence>
<dbReference type="InterPro" id="IPR040198">
    <property type="entry name" value="Fido_containing"/>
</dbReference>
<dbReference type="Gene3D" id="1.10.10.10">
    <property type="entry name" value="Winged helix-like DNA-binding domain superfamily/Winged helix DNA-binding domain"/>
    <property type="match status" value="1"/>
</dbReference>
<dbReference type="Pfam" id="PF13776">
    <property type="entry name" value="DUF4172"/>
    <property type="match status" value="1"/>
</dbReference>
<feature type="domain" description="Fido" evidence="3">
    <location>
        <begin position="115"/>
        <end position="272"/>
    </location>
</feature>
<dbReference type="InterPro" id="IPR036388">
    <property type="entry name" value="WH-like_DNA-bd_sf"/>
</dbReference>
<reference evidence="5" key="1">
    <citation type="submission" date="2016-05" db="EMBL/GenBank/DDBJ databases">
        <authorList>
            <person name="Li Y."/>
        </authorList>
    </citation>
    <scope>NUCLEOTIDE SEQUENCE [LARGE SCALE GENOMIC DNA]</scope>
    <source>
        <strain evidence="5">YIC4027</strain>
    </source>
</reference>
<keyword evidence="2" id="KW-0067">ATP-binding</keyword>
<accession>A0A1E3V3U3</accession>
<dbReference type="Gene3D" id="1.10.3290.10">
    <property type="entry name" value="Fido-like domain"/>
    <property type="match status" value="1"/>
</dbReference>
<evidence type="ECO:0000259" key="3">
    <source>
        <dbReference type="PROSITE" id="PS51459"/>
    </source>
</evidence>
<dbReference type="Pfam" id="PF02661">
    <property type="entry name" value="Fic"/>
    <property type="match status" value="1"/>
</dbReference>
<proteinExistence type="predicted"/>
<comment type="caution">
    <text evidence="4">The sequence shown here is derived from an EMBL/GenBank/DDBJ whole genome shotgun (WGS) entry which is preliminary data.</text>
</comment>
<keyword evidence="5" id="KW-1185">Reference proteome</keyword>
<dbReference type="EMBL" id="LYBW01000065">
    <property type="protein sequence ID" value="ODR88344.1"/>
    <property type="molecule type" value="Genomic_DNA"/>
</dbReference>
<dbReference type="PANTHER" id="PTHR13504:SF33">
    <property type="entry name" value="FIC FAMILY PROTEIN"/>
    <property type="match status" value="1"/>
</dbReference>
<dbReference type="Proteomes" id="UP000094342">
    <property type="component" value="Unassembled WGS sequence"/>
</dbReference>
<dbReference type="InterPro" id="IPR025230">
    <property type="entry name" value="DUF4172"/>
</dbReference>
<keyword evidence="2" id="KW-0547">Nucleotide-binding</keyword>
<dbReference type="PANTHER" id="PTHR13504">
    <property type="entry name" value="FIDO DOMAIN-CONTAINING PROTEIN DDB_G0283145"/>
    <property type="match status" value="1"/>
</dbReference>
<evidence type="ECO:0000313" key="5">
    <source>
        <dbReference type="Proteomes" id="UP000094342"/>
    </source>
</evidence>
<gene>
    <name evidence="4" type="ORF">A8M32_25370</name>
</gene>
<protein>
    <submittedName>
        <fullName evidence="4">Cell filamentation protein Fic</fullName>
    </submittedName>
</protein>